<dbReference type="Gene3D" id="1.10.30.50">
    <property type="match status" value="1"/>
</dbReference>
<dbReference type="Proteomes" id="UP000190016">
    <property type="component" value="Unassembled WGS sequence"/>
</dbReference>
<evidence type="ECO:0000256" key="1">
    <source>
        <dbReference type="SAM" id="Coils"/>
    </source>
</evidence>
<protein>
    <recommendedName>
        <fullName evidence="4">HNH nuclease domain-containing protein</fullName>
    </recommendedName>
</protein>
<keyword evidence="3" id="KW-1185">Reference proteome</keyword>
<proteinExistence type="predicted"/>
<evidence type="ECO:0008006" key="4">
    <source>
        <dbReference type="Google" id="ProtNLM"/>
    </source>
</evidence>
<comment type="caution">
    <text evidence="2">The sequence shown here is derived from an EMBL/GenBank/DDBJ whole genome shotgun (WGS) entry which is preliminary data.</text>
</comment>
<reference evidence="2 3" key="1">
    <citation type="submission" date="2016-07" db="EMBL/GenBank/DDBJ databases">
        <title>Revisiting the Taxonomy of the Elizabethkingia Genus based on Whole-Genome Sequencing, Optical Mapping, and MALDI-TOF.</title>
        <authorList>
            <person name="Nicholson A.C."/>
        </authorList>
    </citation>
    <scope>NUCLEOTIDE SEQUENCE [LARGE SCALE GENOMIC DNA]</scope>
    <source>
        <strain evidence="2 3">C1558</strain>
    </source>
</reference>
<evidence type="ECO:0000313" key="3">
    <source>
        <dbReference type="Proteomes" id="UP000190016"/>
    </source>
</evidence>
<feature type="coiled-coil region" evidence="1">
    <location>
        <begin position="242"/>
        <end position="269"/>
    </location>
</feature>
<gene>
    <name evidence="2" type="ORF">BB021_16935</name>
</gene>
<evidence type="ECO:0000313" key="2">
    <source>
        <dbReference type="EMBL" id="OPB84427.1"/>
    </source>
</evidence>
<accession>A0ABX3N308</accession>
<sequence length="325" mass="38379">MQYIDINRTNIKEAKEQHYLFMRYIIKKKLNGANFSEHPPISQMNQINRISNIHLLDQEVILFLNDECNLKKVLIGTPEELDTIKSVFSSVSQVNTINKILKYKVWINKEEDSTYKKYNAYHLAEKLDIPTCVYCNRIYTKTVITGLYKKITRPTFDHWFPKSKYPLLSLSFHNLIPSCSVCNCGVKGDTPFSIDTHFHPYYINPNNHFKYRFSYDHVDYNRFSFKIITEHGDEFSKRSIEAFELEEIFKAHEDEIEDLRKIKDAYSDEYINILESQILGGINLDRDEIYRLAFGVHFQEAKFDRRPLSKMKKDILVELGVIITT</sequence>
<dbReference type="RefSeq" id="WP_078779786.1">
    <property type="nucleotide sequence ID" value="NZ_MBDS01000020.1"/>
</dbReference>
<organism evidence="2 3">
    <name type="scientific">Elizabethkingia ursingii</name>
    <dbReference type="NCBI Taxonomy" id="1756150"/>
    <lineage>
        <taxon>Bacteria</taxon>
        <taxon>Pseudomonadati</taxon>
        <taxon>Bacteroidota</taxon>
        <taxon>Flavobacteriia</taxon>
        <taxon>Flavobacteriales</taxon>
        <taxon>Weeksellaceae</taxon>
        <taxon>Elizabethkingia</taxon>
    </lineage>
</organism>
<name>A0ABX3N308_9FLAO</name>
<keyword evidence="1" id="KW-0175">Coiled coil</keyword>
<dbReference type="EMBL" id="MBDS01000020">
    <property type="protein sequence ID" value="OPB84427.1"/>
    <property type="molecule type" value="Genomic_DNA"/>
</dbReference>